<dbReference type="EMBL" id="ML994684">
    <property type="protein sequence ID" value="KAF2177765.1"/>
    <property type="molecule type" value="Genomic_DNA"/>
</dbReference>
<reference evidence="3" key="1">
    <citation type="journal article" date="2020" name="Stud. Mycol.">
        <title>101 Dothideomycetes genomes: a test case for predicting lifestyles and emergence of pathogens.</title>
        <authorList>
            <person name="Haridas S."/>
            <person name="Albert R."/>
            <person name="Binder M."/>
            <person name="Bloem J."/>
            <person name="Labutti K."/>
            <person name="Salamov A."/>
            <person name="Andreopoulos B."/>
            <person name="Baker S."/>
            <person name="Barry K."/>
            <person name="Bills G."/>
            <person name="Bluhm B."/>
            <person name="Cannon C."/>
            <person name="Castanera R."/>
            <person name="Culley D."/>
            <person name="Daum C."/>
            <person name="Ezra D."/>
            <person name="Gonzalez J."/>
            <person name="Henrissat B."/>
            <person name="Kuo A."/>
            <person name="Liang C."/>
            <person name="Lipzen A."/>
            <person name="Lutzoni F."/>
            <person name="Magnuson J."/>
            <person name="Mondo S."/>
            <person name="Nolan M."/>
            <person name="Ohm R."/>
            <person name="Pangilinan J."/>
            <person name="Park H.-J."/>
            <person name="Ramirez L."/>
            <person name="Alfaro M."/>
            <person name="Sun H."/>
            <person name="Tritt A."/>
            <person name="Yoshinaga Y."/>
            <person name="Zwiers L.-H."/>
            <person name="Turgeon B."/>
            <person name="Goodwin S."/>
            <person name="Spatafora J."/>
            <person name="Crous P."/>
            <person name="Grigoriev I."/>
        </authorList>
    </citation>
    <scope>NUCLEOTIDE SEQUENCE</scope>
    <source>
        <strain evidence="3">CBS 207.26</strain>
    </source>
</reference>
<feature type="signal peptide" evidence="2">
    <location>
        <begin position="1"/>
        <end position="19"/>
    </location>
</feature>
<evidence type="ECO:0000256" key="1">
    <source>
        <dbReference type="SAM" id="MobiDB-lite"/>
    </source>
</evidence>
<proteinExistence type="predicted"/>
<name>A0A6A6DF39_9PEZI</name>
<evidence type="ECO:0000313" key="3">
    <source>
        <dbReference type="EMBL" id="KAF2177765.1"/>
    </source>
</evidence>
<feature type="compositionally biased region" description="Polar residues" evidence="1">
    <location>
        <begin position="159"/>
        <end position="172"/>
    </location>
</feature>
<feature type="compositionally biased region" description="Low complexity" evidence="1">
    <location>
        <begin position="120"/>
        <end position="148"/>
    </location>
</feature>
<dbReference type="Proteomes" id="UP000800200">
    <property type="component" value="Unassembled WGS sequence"/>
</dbReference>
<keyword evidence="4" id="KW-1185">Reference proteome</keyword>
<dbReference type="OrthoDB" id="3793367at2759"/>
<evidence type="ECO:0000256" key="2">
    <source>
        <dbReference type="SAM" id="SignalP"/>
    </source>
</evidence>
<keyword evidence="2" id="KW-0732">Signal</keyword>
<organism evidence="3 4">
    <name type="scientific">Zopfia rhizophila CBS 207.26</name>
    <dbReference type="NCBI Taxonomy" id="1314779"/>
    <lineage>
        <taxon>Eukaryota</taxon>
        <taxon>Fungi</taxon>
        <taxon>Dikarya</taxon>
        <taxon>Ascomycota</taxon>
        <taxon>Pezizomycotina</taxon>
        <taxon>Dothideomycetes</taxon>
        <taxon>Dothideomycetes incertae sedis</taxon>
        <taxon>Zopfiaceae</taxon>
        <taxon>Zopfia</taxon>
    </lineage>
</organism>
<feature type="region of interest" description="Disordered" evidence="1">
    <location>
        <begin position="111"/>
        <end position="172"/>
    </location>
</feature>
<feature type="chain" id="PRO_5025571402" description="Apple domain-containing protein" evidence="2">
    <location>
        <begin position="20"/>
        <end position="194"/>
    </location>
</feature>
<evidence type="ECO:0008006" key="5">
    <source>
        <dbReference type="Google" id="ProtNLM"/>
    </source>
</evidence>
<gene>
    <name evidence="3" type="ORF">K469DRAFT_352017</name>
</gene>
<protein>
    <recommendedName>
        <fullName evidence="5">Apple domain-containing protein</fullName>
    </recommendedName>
</protein>
<sequence length="194" mass="19448">MQTFTALIAAFATVNTVTGSPIFSLISRDVCGTAPSASGSQNPLSQPSDIQNAAACKSACEANGFCQSFLFGMVDNAIKCMLCSVPASSIPKQSSANLIAYDKACGSVPSVTPTAQNPTGANNGNNDQGADQGGNNNNNQQGANPPAGSKVAARDTCGATPTGNGSQAPLSTPANINSVADCLAQCKANPTCKR</sequence>
<dbReference type="AlphaFoldDB" id="A0A6A6DF39"/>
<accession>A0A6A6DF39</accession>
<evidence type="ECO:0000313" key="4">
    <source>
        <dbReference type="Proteomes" id="UP000800200"/>
    </source>
</evidence>